<dbReference type="AlphaFoldDB" id="A0A7J7BX11"/>
<dbReference type="InParanoid" id="A0A7J7BX11"/>
<protein>
    <submittedName>
        <fullName evidence="1">Uncharacterized protein</fullName>
    </submittedName>
</protein>
<reference evidence="1 2" key="1">
    <citation type="journal article" date="2020" name="Nat. Commun.">
        <title>Genome of Tripterygium wilfordii and identification of cytochrome P450 involved in triptolide biosynthesis.</title>
        <authorList>
            <person name="Tu L."/>
            <person name="Su P."/>
            <person name="Zhang Z."/>
            <person name="Gao L."/>
            <person name="Wang J."/>
            <person name="Hu T."/>
            <person name="Zhou J."/>
            <person name="Zhang Y."/>
            <person name="Zhao Y."/>
            <person name="Liu Y."/>
            <person name="Song Y."/>
            <person name="Tong Y."/>
            <person name="Lu Y."/>
            <person name="Yang J."/>
            <person name="Xu C."/>
            <person name="Jia M."/>
            <person name="Peters R.J."/>
            <person name="Huang L."/>
            <person name="Gao W."/>
        </authorList>
    </citation>
    <scope>NUCLEOTIDE SEQUENCE [LARGE SCALE GENOMIC DNA]</scope>
    <source>
        <strain evidence="2">cv. XIE 37</strain>
        <tissue evidence="1">Leaf</tissue>
    </source>
</reference>
<dbReference type="Proteomes" id="UP000593562">
    <property type="component" value="Unassembled WGS sequence"/>
</dbReference>
<gene>
    <name evidence="1" type="ORF">HS088_TW22G00128</name>
</gene>
<accession>A0A7J7BX11</accession>
<dbReference type="OrthoDB" id="1924680at2759"/>
<dbReference type="PANTHER" id="PTHR35495:SF10">
    <property type="entry name" value="PEPTIDASE S26 DOMAIN-CONTAINING PROTEIN"/>
    <property type="match status" value="1"/>
</dbReference>
<sequence length="130" mass="14293">MNRRIRSSHRQSPNRAEPYLRYLKPGALAQIRDSRISARSHRIDLLPQICAHRASPPPSPSINDGQAEVNSIDDLPCFAPRIYGPRCPQRKKLVAAKAVLFSNASISGPVSDSLDSLIEAMSSDNILVAH</sequence>
<proteinExistence type="predicted"/>
<comment type="caution">
    <text evidence="1">The sequence shown here is derived from an EMBL/GenBank/DDBJ whole genome shotgun (WGS) entry which is preliminary data.</text>
</comment>
<name>A0A7J7BX11_TRIWF</name>
<dbReference type="FunCoup" id="A0A7J7BX11">
    <property type="interactions" value="951"/>
</dbReference>
<keyword evidence="2" id="KW-1185">Reference proteome</keyword>
<dbReference type="PANTHER" id="PTHR35495">
    <property type="entry name" value="OS06G0679600 PROTEIN"/>
    <property type="match status" value="1"/>
</dbReference>
<organism evidence="1 2">
    <name type="scientific">Tripterygium wilfordii</name>
    <name type="common">Thunder God vine</name>
    <dbReference type="NCBI Taxonomy" id="458696"/>
    <lineage>
        <taxon>Eukaryota</taxon>
        <taxon>Viridiplantae</taxon>
        <taxon>Streptophyta</taxon>
        <taxon>Embryophyta</taxon>
        <taxon>Tracheophyta</taxon>
        <taxon>Spermatophyta</taxon>
        <taxon>Magnoliopsida</taxon>
        <taxon>eudicotyledons</taxon>
        <taxon>Gunneridae</taxon>
        <taxon>Pentapetalae</taxon>
        <taxon>rosids</taxon>
        <taxon>fabids</taxon>
        <taxon>Celastrales</taxon>
        <taxon>Celastraceae</taxon>
        <taxon>Tripterygium</taxon>
    </lineage>
</organism>
<evidence type="ECO:0000313" key="1">
    <source>
        <dbReference type="EMBL" id="KAF5726450.1"/>
    </source>
</evidence>
<evidence type="ECO:0000313" key="2">
    <source>
        <dbReference type="Proteomes" id="UP000593562"/>
    </source>
</evidence>
<dbReference type="EMBL" id="JAAARO010000022">
    <property type="protein sequence ID" value="KAF5726450.1"/>
    <property type="molecule type" value="Genomic_DNA"/>
</dbReference>